<proteinExistence type="predicted"/>
<accession>A0A916LGK5</accession>
<evidence type="ECO:0000313" key="1">
    <source>
        <dbReference type="EMBL" id="CPB20356.1"/>
    </source>
</evidence>
<comment type="caution">
    <text evidence="1">The sequence shown here is derived from an EMBL/GenBank/DDBJ whole genome shotgun (WGS) entry which is preliminary data.</text>
</comment>
<protein>
    <submittedName>
        <fullName evidence="1">Uncharacterized protein</fullName>
    </submittedName>
</protein>
<organism evidence="1 2">
    <name type="scientific">Mycobacterium tuberculosis</name>
    <dbReference type="NCBI Taxonomy" id="1773"/>
    <lineage>
        <taxon>Bacteria</taxon>
        <taxon>Bacillati</taxon>
        <taxon>Actinomycetota</taxon>
        <taxon>Actinomycetes</taxon>
        <taxon>Mycobacteriales</taxon>
        <taxon>Mycobacteriaceae</taxon>
        <taxon>Mycobacterium</taxon>
        <taxon>Mycobacterium tuberculosis complex</taxon>
    </lineage>
</organism>
<dbReference type="EMBL" id="CSBK01003750">
    <property type="protein sequence ID" value="CPB20356.1"/>
    <property type="molecule type" value="Genomic_DNA"/>
</dbReference>
<dbReference type="AlphaFoldDB" id="A0A916LGK5"/>
<reference evidence="2" key="1">
    <citation type="submission" date="2015-03" db="EMBL/GenBank/DDBJ databases">
        <authorList>
            <consortium name="Pathogen Informatics"/>
        </authorList>
    </citation>
    <scope>NUCLEOTIDE SEQUENCE [LARGE SCALE GENOMIC DNA]</scope>
    <source>
        <strain evidence="2">N09902308</strain>
    </source>
</reference>
<evidence type="ECO:0000313" key="2">
    <source>
        <dbReference type="Proteomes" id="UP000039021"/>
    </source>
</evidence>
<gene>
    <name evidence="1" type="ORF">ERS007739_05125</name>
</gene>
<dbReference type="Proteomes" id="UP000039021">
    <property type="component" value="Unassembled WGS sequence"/>
</dbReference>
<sequence length="48" mass="5114">MGIAQSGAGTTLVVHFGRALGTQRKVMRGPQVRVHPQLAVDESRDGLD</sequence>
<name>A0A916LGK5_MYCTX</name>